<dbReference type="Proteomes" id="UP000297527">
    <property type="component" value="Unassembled WGS sequence"/>
</dbReference>
<name>A0A4Z1J2L4_9HELO</name>
<reference evidence="2 3" key="1">
    <citation type="submission" date="2017-12" db="EMBL/GenBank/DDBJ databases">
        <title>Comparative genomics of Botrytis spp.</title>
        <authorList>
            <person name="Valero-Jimenez C.A."/>
            <person name="Tapia P."/>
            <person name="Veloso J."/>
            <person name="Silva-Moreno E."/>
            <person name="Staats M."/>
            <person name="Valdes J.H."/>
            <person name="Van Kan J.A.L."/>
        </authorList>
    </citation>
    <scope>NUCLEOTIDE SEQUENCE [LARGE SCALE GENOMIC DNA]</scope>
    <source>
        <strain evidence="2 3">MUCL11595</strain>
    </source>
</reference>
<evidence type="ECO:0000313" key="2">
    <source>
        <dbReference type="EMBL" id="TGO63087.1"/>
    </source>
</evidence>
<evidence type="ECO:0000313" key="3">
    <source>
        <dbReference type="Proteomes" id="UP000297527"/>
    </source>
</evidence>
<organism evidence="2 3">
    <name type="scientific">Botryotinia convoluta</name>
    <dbReference type="NCBI Taxonomy" id="54673"/>
    <lineage>
        <taxon>Eukaryota</taxon>
        <taxon>Fungi</taxon>
        <taxon>Dikarya</taxon>
        <taxon>Ascomycota</taxon>
        <taxon>Pezizomycotina</taxon>
        <taxon>Leotiomycetes</taxon>
        <taxon>Helotiales</taxon>
        <taxon>Sclerotiniaceae</taxon>
        <taxon>Botryotinia</taxon>
    </lineage>
</organism>
<feature type="compositionally biased region" description="Basic and acidic residues" evidence="1">
    <location>
        <begin position="10"/>
        <end position="21"/>
    </location>
</feature>
<proteinExistence type="predicted"/>
<dbReference type="AlphaFoldDB" id="A0A4Z1J2L4"/>
<evidence type="ECO:0000256" key="1">
    <source>
        <dbReference type="SAM" id="MobiDB-lite"/>
    </source>
</evidence>
<protein>
    <submittedName>
        <fullName evidence="2">Uncharacterized protein</fullName>
    </submittedName>
</protein>
<dbReference type="EMBL" id="PQXN01000015">
    <property type="protein sequence ID" value="TGO63087.1"/>
    <property type="molecule type" value="Genomic_DNA"/>
</dbReference>
<feature type="region of interest" description="Disordered" evidence="1">
    <location>
        <begin position="1"/>
        <end position="23"/>
    </location>
</feature>
<comment type="caution">
    <text evidence="2">The sequence shown here is derived from an EMBL/GenBank/DDBJ whole genome shotgun (WGS) entry which is preliminary data.</text>
</comment>
<gene>
    <name evidence="2" type="ORF">BCON_0015g00150</name>
</gene>
<sequence length="105" mass="12069">MTNTEIPNIPDRRIPEQRENDAQTNEISLFSLDGLYGTNELETNKSKEDQRGKRITSEILGTTDRWTHGHDLPVAYTIPDEGKDVTQLVEICKLREREENANDEN</sequence>
<keyword evidence="3" id="KW-1185">Reference proteome</keyword>
<accession>A0A4Z1J2L4</accession>